<dbReference type="EMBL" id="HBGO01028675">
    <property type="protein sequence ID" value="CAD9352480.1"/>
    <property type="molecule type" value="Transcribed_RNA"/>
</dbReference>
<gene>
    <name evidence="3" type="ORF">OSIN01602_LOCUS16503</name>
</gene>
<accession>A0A7S2ES01</accession>
<protein>
    <submittedName>
        <fullName evidence="3">Uncharacterized protein</fullName>
    </submittedName>
</protein>
<evidence type="ECO:0000256" key="2">
    <source>
        <dbReference type="SAM" id="Phobius"/>
    </source>
</evidence>
<evidence type="ECO:0000313" key="3">
    <source>
        <dbReference type="EMBL" id="CAD9352480.1"/>
    </source>
</evidence>
<feature type="transmembrane region" description="Helical" evidence="2">
    <location>
        <begin position="103"/>
        <end position="123"/>
    </location>
</feature>
<feature type="transmembrane region" description="Helical" evidence="2">
    <location>
        <begin position="155"/>
        <end position="173"/>
    </location>
</feature>
<feature type="transmembrane region" description="Helical" evidence="2">
    <location>
        <begin position="28"/>
        <end position="49"/>
    </location>
</feature>
<feature type="transmembrane region" description="Helical" evidence="2">
    <location>
        <begin position="132"/>
        <end position="149"/>
    </location>
</feature>
<sequence length="277" mass="30667">MSSAVYVNDLLPPERTSRLEKLIEREQLLLKSLVVLVILMNFPFGRFVLYPFMLFSTWVHELCHGLAAILVGGSVTKIYVYKDGSGLAYTRMSTGNLYTMKRAFVAGAGYSGTALVGGVLLLFRRTRRGPRRGVAGFGLAMLITCALWVRNPFAIVVLSVFGFVLGLCSWFLPANRVGELYSFLAATCCLNAVDSIWGLFHDADFVNGEDVSTDAETVSDVLFWPYWFWAGLWFVFAVAMLFVGLLFAPDPSEGPESASYQQRLSSARDPSVSVQVY</sequence>
<evidence type="ECO:0000256" key="1">
    <source>
        <dbReference type="SAM" id="MobiDB-lite"/>
    </source>
</evidence>
<keyword evidence="2" id="KW-0812">Transmembrane</keyword>
<reference evidence="3" key="1">
    <citation type="submission" date="2021-01" db="EMBL/GenBank/DDBJ databases">
        <authorList>
            <person name="Corre E."/>
            <person name="Pelletier E."/>
            <person name="Niang G."/>
            <person name="Scheremetjew M."/>
            <person name="Finn R."/>
            <person name="Kale V."/>
            <person name="Holt S."/>
            <person name="Cochrane G."/>
            <person name="Meng A."/>
            <person name="Brown T."/>
            <person name="Cohen L."/>
        </authorList>
    </citation>
    <scope>NUCLEOTIDE SEQUENCE</scope>
    <source>
        <strain evidence="3">Grunow 1884</strain>
    </source>
</reference>
<dbReference type="InterPro" id="IPR049500">
    <property type="entry name" value="Peptidase_M50B-like"/>
</dbReference>
<keyword evidence="2" id="KW-1133">Transmembrane helix</keyword>
<feature type="transmembrane region" description="Helical" evidence="2">
    <location>
        <begin position="180"/>
        <end position="200"/>
    </location>
</feature>
<proteinExistence type="predicted"/>
<name>A0A7S2ES01_TRICV</name>
<feature type="transmembrane region" description="Helical" evidence="2">
    <location>
        <begin position="226"/>
        <end position="248"/>
    </location>
</feature>
<dbReference type="Pfam" id="PF13398">
    <property type="entry name" value="Peptidase_M50B"/>
    <property type="match status" value="1"/>
</dbReference>
<dbReference type="AlphaFoldDB" id="A0A7S2ES01"/>
<organism evidence="3">
    <name type="scientific">Trieres chinensis</name>
    <name type="common">Marine centric diatom</name>
    <name type="synonym">Odontella sinensis</name>
    <dbReference type="NCBI Taxonomy" id="1514140"/>
    <lineage>
        <taxon>Eukaryota</taxon>
        <taxon>Sar</taxon>
        <taxon>Stramenopiles</taxon>
        <taxon>Ochrophyta</taxon>
        <taxon>Bacillariophyta</taxon>
        <taxon>Mediophyceae</taxon>
        <taxon>Biddulphiophycidae</taxon>
        <taxon>Eupodiscales</taxon>
        <taxon>Parodontellaceae</taxon>
        <taxon>Trieres</taxon>
    </lineage>
</organism>
<keyword evidence="2" id="KW-0472">Membrane</keyword>
<feature type="region of interest" description="Disordered" evidence="1">
    <location>
        <begin position="258"/>
        <end position="277"/>
    </location>
</feature>
<dbReference type="PANTHER" id="PTHR33979">
    <property type="entry name" value="OS02G0221600 PROTEIN"/>
    <property type="match status" value="1"/>
</dbReference>
<dbReference type="PANTHER" id="PTHR33979:SF2">
    <property type="entry name" value="PEPTIDASE M50B-LIKE-DOMAIN-CONTAINING PROTEIN"/>
    <property type="match status" value="1"/>
</dbReference>